<comment type="caution">
    <text evidence="3">The sequence shown here is derived from an EMBL/GenBank/DDBJ whole genome shotgun (WGS) entry which is preliminary data.</text>
</comment>
<accession>A0AAW0BET5</accession>
<dbReference type="EMBL" id="JAYKXP010000139">
    <property type="protein sequence ID" value="KAK7023437.1"/>
    <property type="molecule type" value="Genomic_DNA"/>
</dbReference>
<reference evidence="3 4" key="1">
    <citation type="submission" date="2024-01" db="EMBL/GenBank/DDBJ databases">
        <title>A draft genome for a cacao thread blight-causing isolate of Paramarasmius palmivorus.</title>
        <authorList>
            <person name="Baruah I.K."/>
            <person name="Bukari Y."/>
            <person name="Amoako-Attah I."/>
            <person name="Meinhardt L.W."/>
            <person name="Bailey B.A."/>
            <person name="Cohen S.P."/>
        </authorList>
    </citation>
    <scope>NUCLEOTIDE SEQUENCE [LARGE SCALE GENOMIC DNA]</scope>
    <source>
        <strain evidence="3 4">GH-12</strain>
    </source>
</reference>
<evidence type="ECO:0000256" key="2">
    <source>
        <dbReference type="SAM" id="SignalP"/>
    </source>
</evidence>
<feature type="compositionally biased region" description="Low complexity" evidence="1">
    <location>
        <begin position="28"/>
        <end position="45"/>
    </location>
</feature>
<sequence>MSKRSLVATFLTGLLDVQATFCYPLPRLSPSTSNSLTHSSPASSNRPHHPTLLSATVILNAQIVDPLEEDEGETDEGGQAGENIRSRETYNDWEASLEGREVEMRPKKG</sequence>
<evidence type="ECO:0000313" key="3">
    <source>
        <dbReference type="EMBL" id="KAK7023437.1"/>
    </source>
</evidence>
<protein>
    <submittedName>
        <fullName evidence="3">Uncharacterized protein</fullName>
    </submittedName>
</protein>
<feature type="region of interest" description="Disordered" evidence="1">
    <location>
        <begin position="28"/>
        <end position="109"/>
    </location>
</feature>
<organism evidence="3 4">
    <name type="scientific">Paramarasmius palmivorus</name>
    <dbReference type="NCBI Taxonomy" id="297713"/>
    <lineage>
        <taxon>Eukaryota</taxon>
        <taxon>Fungi</taxon>
        <taxon>Dikarya</taxon>
        <taxon>Basidiomycota</taxon>
        <taxon>Agaricomycotina</taxon>
        <taxon>Agaricomycetes</taxon>
        <taxon>Agaricomycetidae</taxon>
        <taxon>Agaricales</taxon>
        <taxon>Marasmiineae</taxon>
        <taxon>Marasmiaceae</taxon>
        <taxon>Paramarasmius</taxon>
    </lineage>
</organism>
<feature type="chain" id="PRO_5043709966" evidence="2">
    <location>
        <begin position="20"/>
        <end position="109"/>
    </location>
</feature>
<dbReference type="Proteomes" id="UP001383192">
    <property type="component" value="Unassembled WGS sequence"/>
</dbReference>
<feature type="compositionally biased region" description="Acidic residues" evidence="1">
    <location>
        <begin position="66"/>
        <end position="76"/>
    </location>
</feature>
<gene>
    <name evidence="3" type="ORF">VNI00_016743</name>
</gene>
<name>A0AAW0BET5_9AGAR</name>
<evidence type="ECO:0000256" key="1">
    <source>
        <dbReference type="SAM" id="MobiDB-lite"/>
    </source>
</evidence>
<feature type="signal peptide" evidence="2">
    <location>
        <begin position="1"/>
        <end position="19"/>
    </location>
</feature>
<feature type="compositionally biased region" description="Basic and acidic residues" evidence="1">
    <location>
        <begin position="97"/>
        <end position="109"/>
    </location>
</feature>
<evidence type="ECO:0000313" key="4">
    <source>
        <dbReference type="Proteomes" id="UP001383192"/>
    </source>
</evidence>
<keyword evidence="4" id="KW-1185">Reference proteome</keyword>
<proteinExistence type="predicted"/>
<dbReference type="AlphaFoldDB" id="A0AAW0BET5"/>
<keyword evidence="2" id="KW-0732">Signal</keyword>